<dbReference type="Pfam" id="PF03171">
    <property type="entry name" value="2OG-FeII_Oxy"/>
    <property type="match status" value="1"/>
</dbReference>
<keyword evidence="3" id="KW-0408">Iron</keyword>
<dbReference type="InterPro" id="IPR044861">
    <property type="entry name" value="IPNS-like_FE2OG_OXY"/>
</dbReference>
<dbReference type="Gene3D" id="2.60.120.330">
    <property type="entry name" value="B-lactam Antibiotic, Isopenicillin N Synthase, Chain"/>
    <property type="match status" value="1"/>
</dbReference>
<dbReference type="GO" id="GO:0046872">
    <property type="term" value="F:metal ion binding"/>
    <property type="evidence" value="ECO:0007669"/>
    <property type="project" value="UniProtKB-KW"/>
</dbReference>
<gene>
    <name evidence="5" type="ORF">PanWU01x14_157110</name>
</gene>
<dbReference type="SUPFAM" id="SSF51197">
    <property type="entry name" value="Clavaminate synthase-like"/>
    <property type="match status" value="1"/>
</dbReference>
<dbReference type="OrthoDB" id="406156at2759"/>
<accession>A0A2P5CFK5</accession>
<dbReference type="GO" id="GO:0051213">
    <property type="term" value="F:dioxygenase activity"/>
    <property type="evidence" value="ECO:0007669"/>
    <property type="project" value="UniProtKB-KW"/>
</dbReference>
<feature type="domain" description="Isopenicillin N synthase-like Fe(2+) 2OG dioxygenase" evidence="4">
    <location>
        <begin position="13"/>
        <end position="65"/>
    </location>
</feature>
<dbReference type="Proteomes" id="UP000237105">
    <property type="component" value="Unassembled WGS sequence"/>
</dbReference>
<dbReference type="GO" id="GO:0031418">
    <property type="term" value="F:L-ascorbic acid binding"/>
    <property type="evidence" value="ECO:0007669"/>
    <property type="project" value="UniProtKB-KW"/>
</dbReference>
<dbReference type="InterPro" id="IPR027443">
    <property type="entry name" value="IPNS-like_sf"/>
</dbReference>
<dbReference type="AlphaFoldDB" id="A0A2P5CFK5"/>
<keyword evidence="5" id="KW-0560">Oxidoreductase</keyword>
<evidence type="ECO:0000313" key="5">
    <source>
        <dbReference type="EMBL" id="PON59816.1"/>
    </source>
</evidence>
<keyword evidence="5" id="KW-0223">Dioxygenase</keyword>
<keyword evidence="2" id="KW-0847">Vitamin C</keyword>
<keyword evidence="1" id="KW-0479">Metal-binding</keyword>
<evidence type="ECO:0000256" key="1">
    <source>
        <dbReference type="ARBA" id="ARBA00022723"/>
    </source>
</evidence>
<keyword evidence="6" id="KW-1185">Reference proteome</keyword>
<evidence type="ECO:0000313" key="6">
    <source>
        <dbReference type="Proteomes" id="UP000237105"/>
    </source>
</evidence>
<name>A0A2P5CFK5_PARAD</name>
<evidence type="ECO:0000259" key="4">
    <source>
        <dbReference type="Pfam" id="PF03171"/>
    </source>
</evidence>
<evidence type="ECO:0000256" key="3">
    <source>
        <dbReference type="ARBA" id="ARBA00023004"/>
    </source>
</evidence>
<protein>
    <submittedName>
        <fullName evidence="5">Oxoglutarate/iron-dependent dioxygenase</fullName>
    </submittedName>
</protein>
<dbReference type="EMBL" id="JXTB01000136">
    <property type="protein sequence ID" value="PON59816.1"/>
    <property type="molecule type" value="Genomic_DNA"/>
</dbReference>
<evidence type="ECO:0000256" key="2">
    <source>
        <dbReference type="ARBA" id="ARBA00022896"/>
    </source>
</evidence>
<dbReference type="InterPro" id="IPR050295">
    <property type="entry name" value="Plant_2OG-oxidoreductases"/>
</dbReference>
<comment type="caution">
    <text evidence="5">The sequence shown here is derived from an EMBL/GenBank/DDBJ whole genome shotgun (WGS) entry which is preliminary data.</text>
</comment>
<dbReference type="PANTHER" id="PTHR47991">
    <property type="entry name" value="OXOGLUTARATE/IRON-DEPENDENT DIOXYGENASE"/>
    <property type="match status" value="1"/>
</dbReference>
<reference evidence="6" key="1">
    <citation type="submission" date="2016-06" db="EMBL/GenBank/DDBJ databases">
        <title>Parallel loss of symbiosis genes in relatives of nitrogen-fixing non-legume Parasponia.</title>
        <authorList>
            <person name="Van Velzen R."/>
            <person name="Holmer R."/>
            <person name="Bu F."/>
            <person name="Rutten L."/>
            <person name="Van Zeijl A."/>
            <person name="Liu W."/>
            <person name="Santuari L."/>
            <person name="Cao Q."/>
            <person name="Sharma T."/>
            <person name="Shen D."/>
            <person name="Roswanjaya Y."/>
            <person name="Wardhani T."/>
            <person name="Kalhor M.S."/>
            <person name="Jansen J."/>
            <person name="Van den Hoogen J."/>
            <person name="Gungor B."/>
            <person name="Hartog M."/>
            <person name="Hontelez J."/>
            <person name="Verver J."/>
            <person name="Yang W.-C."/>
            <person name="Schijlen E."/>
            <person name="Repin R."/>
            <person name="Schilthuizen M."/>
            <person name="Schranz E."/>
            <person name="Heidstra R."/>
            <person name="Miyata K."/>
            <person name="Fedorova E."/>
            <person name="Kohlen W."/>
            <person name="Bisseling T."/>
            <person name="Smit S."/>
            <person name="Geurts R."/>
        </authorList>
    </citation>
    <scope>NUCLEOTIDE SEQUENCE [LARGE SCALE GENOMIC DNA]</scope>
    <source>
        <strain evidence="6">cv. WU1-14</strain>
    </source>
</reference>
<proteinExistence type="predicted"/>
<dbReference type="STRING" id="3476.A0A2P5CFK5"/>
<organism evidence="5 6">
    <name type="scientific">Parasponia andersonii</name>
    <name type="common">Sponia andersonii</name>
    <dbReference type="NCBI Taxonomy" id="3476"/>
    <lineage>
        <taxon>Eukaryota</taxon>
        <taxon>Viridiplantae</taxon>
        <taxon>Streptophyta</taxon>
        <taxon>Embryophyta</taxon>
        <taxon>Tracheophyta</taxon>
        <taxon>Spermatophyta</taxon>
        <taxon>Magnoliopsida</taxon>
        <taxon>eudicotyledons</taxon>
        <taxon>Gunneridae</taxon>
        <taxon>Pentapetalae</taxon>
        <taxon>rosids</taxon>
        <taxon>fabids</taxon>
        <taxon>Rosales</taxon>
        <taxon>Cannabaceae</taxon>
        <taxon>Parasponia</taxon>
    </lineage>
</organism>
<sequence>MLHRPSLFLFPTIDVKGLQAFRDGYWYDVNYTPNVLVIHIGDQVEIMSNGKYKSVLHRTTVKKERQECRG</sequence>